<comment type="caution">
    <text evidence="2">The sequence shown here is derived from an EMBL/GenBank/DDBJ whole genome shotgun (WGS) entry which is preliminary data.</text>
</comment>
<evidence type="ECO:0000313" key="3">
    <source>
        <dbReference type="Proteomes" id="UP000239156"/>
    </source>
</evidence>
<dbReference type="VEuPathDB" id="FungiDB:PSHT_00018"/>
<proteinExistence type="predicted"/>
<evidence type="ECO:0000313" key="2">
    <source>
        <dbReference type="EMBL" id="POW14806.1"/>
    </source>
</evidence>
<dbReference type="AlphaFoldDB" id="A0A2S4VZ66"/>
<organism evidence="2 3">
    <name type="scientific">Puccinia striiformis</name>
    <dbReference type="NCBI Taxonomy" id="27350"/>
    <lineage>
        <taxon>Eukaryota</taxon>
        <taxon>Fungi</taxon>
        <taxon>Dikarya</taxon>
        <taxon>Basidiomycota</taxon>
        <taxon>Pucciniomycotina</taxon>
        <taxon>Pucciniomycetes</taxon>
        <taxon>Pucciniales</taxon>
        <taxon>Pucciniaceae</taxon>
        <taxon>Puccinia</taxon>
    </lineage>
</organism>
<reference evidence="2" key="1">
    <citation type="submission" date="2017-12" db="EMBL/GenBank/DDBJ databases">
        <title>Gene loss provides genomic basis for host adaptation in cereal stripe rust fungi.</title>
        <authorList>
            <person name="Xia C."/>
        </authorList>
    </citation>
    <scope>NUCLEOTIDE SEQUENCE [LARGE SCALE GENOMIC DNA]</scope>
    <source>
        <strain evidence="2">93-210</strain>
    </source>
</reference>
<name>A0A2S4VZ66_9BASI</name>
<gene>
    <name evidence="2" type="ORF">PSTT_02730</name>
</gene>
<dbReference type="EMBL" id="PKSL01000016">
    <property type="protein sequence ID" value="POW14806.1"/>
    <property type="molecule type" value="Genomic_DNA"/>
</dbReference>
<dbReference type="Proteomes" id="UP000239156">
    <property type="component" value="Unassembled WGS sequence"/>
</dbReference>
<accession>A0A2S4VZ66</accession>
<dbReference type="VEuPathDB" id="FungiDB:PSTT_02730"/>
<feature type="region of interest" description="Disordered" evidence="1">
    <location>
        <begin position="28"/>
        <end position="55"/>
    </location>
</feature>
<sequence>MLEHELTGRSDMLKGLDKIFLDKARTTPFDPLIHHRSRPASDTESPSPRMPLRAA</sequence>
<evidence type="ECO:0000256" key="1">
    <source>
        <dbReference type="SAM" id="MobiDB-lite"/>
    </source>
</evidence>
<keyword evidence="3" id="KW-1185">Reference proteome</keyword>
<protein>
    <submittedName>
        <fullName evidence="2">Uncharacterized protein</fullName>
    </submittedName>
</protein>